<gene>
    <name evidence="1" type="ORF">RUMCAL_00919</name>
</gene>
<organism evidence="1 2">
    <name type="scientific">Ruminococcus callidus ATCC 27760</name>
    <dbReference type="NCBI Taxonomy" id="411473"/>
    <lineage>
        <taxon>Bacteria</taxon>
        <taxon>Bacillati</taxon>
        <taxon>Bacillota</taxon>
        <taxon>Clostridia</taxon>
        <taxon>Eubacteriales</taxon>
        <taxon>Oscillospiraceae</taxon>
        <taxon>Ruminococcus</taxon>
    </lineage>
</organism>
<reference evidence="1 2" key="1">
    <citation type="submission" date="2013-07" db="EMBL/GenBank/DDBJ databases">
        <authorList>
            <person name="Weinstock G."/>
            <person name="Sodergren E."/>
            <person name="Wylie T."/>
            <person name="Fulton L."/>
            <person name="Fulton R."/>
            <person name="Fronick C."/>
            <person name="O'Laughlin M."/>
            <person name="Godfrey J."/>
            <person name="Miner T."/>
            <person name="Herter B."/>
            <person name="Appelbaum E."/>
            <person name="Cordes M."/>
            <person name="Lek S."/>
            <person name="Wollam A."/>
            <person name="Pepin K.H."/>
            <person name="Palsikar V.B."/>
            <person name="Mitreva M."/>
            <person name="Wilson R.K."/>
        </authorList>
    </citation>
    <scope>NUCLEOTIDE SEQUENCE [LARGE SCALE GENOMIC DNA]</scope>
    <source>
        <strain evidence="1 2">ATCC 27760</strain>
    </source>
</reference>
<protein>
    <submittedName>
        <fullName evidence="1">Uncharacterized protein</fullName>
    </submittedName>
</protein>
<evidence type="ECO:0000313" key="2">
    <source>
        <dbReference type="Proteomes" id="UP000016662"/>
    </source>
</evidence>
<evidence type="ECO:0000313" key="1">
    <source>
        <dbReference type="EMBL" id="ERJ96703.1"/>
    </source>
</evidence>
<dbReference type="OrthoDB" id="2082087at2"/>
<dbReference type="STRING" id="411473.RUMCAL_00919"/>
<dbReference type="Proteomes" id="UP000016662">
    <property type="component" value="Unassembled WGS sequence"/>
</dbReference>
<dbReference type="RefSeq" id="WP_021682383.1">
    <property type="nucleotide sequence ID" value="NZ_KI260415.1"/>
</dbReference>
<sequence>MILHEMLANTSYYGQVLIYARNAYDQCVEIFQGSVENARKDEYVWDYLTYEVDQWICGNHWTLIYVKHYAYEDRLETCYYDSDRWTRENRPYKSSYEVEKELKCLS</sequence>
<proteinExistence type="predicted"/>
<keyword evidence="2" id="KW-1185">Reference proteome</keyword>
<dbReference type="AlphaFoldDB" id="U2MBM6"/>
<name>U2MBM6_9FIRM</name>
<dbReference type="EMBL" id="AWVF01000108">
    <property type="protein sequence ID" value="ERJ96703.1"/>
    <property type="molecule type" value="Genomic_DNA"/>
</dbReference>
<comment type="caution">
    <text evidence="1">The sequence shown here is derived from an EMBL/GenBank/DDBJ whole genome shotgun (WGS) entry which is preliminary data.</text>
</comment>
<dbReference type="HOGENOM" id="CLU_2221291_0_0_9"/>
<accession>U2MBM6</accession>